<dbReference type="InterPro" id="IPR008928">
    <property type="entry name" value="6-hairpin_glycosidase_sf"/>
</dbReference>
<dbReference type="InterPro" id="IPR054491">
    <property type="entry name" value="MGH1-like_GH"/>
</dbReference>
<evidence type="ECO:0000313" key="2">
    <source>
        <dbReference type="EMBL" id="SHK65191.1"/>
    </source>
</evidence>
<dbReference type="Pfam" id="PF22422">
    <property type="entry name" value="MGH1-like_GH"/>
    <property type="match status" value="1"/>
</dbReference>
<dbReference type="InterPro" id="IPR012341">
    <property type="entry name" value="6hp_glycosidase-like_sf"/>
</dbReference>
<dbReference type="Gene3D" id="1.50.10.10">
    <property type="match status" value="1"/>
</dbReference>
<sequence>MTRLQSTILRDAAAAVLRRNDRGRIIAAVPDPSRNYRWHRASILVVAGLARTDLRRAMAELDGLLAAQWRTGMLPLCVFDDPGIGWGFDPRRWSTTAYAKHPDPAPTSGLAALPGQPIAARMILERGRDNGGAEMDLAEEYVANVFDVLLAAHRWTVTHRDPDGVGLVEIHHPWESMFAACPRWDAPLSRTGPHPGASRAEREWYLLDRMHAVGWDETAVREVAEFRVRDVLASALLAGSAEVLAELADEVGRTEVAEELEQDAARFRAGIAATIDPRTGLARDYDVRAGVWLDQVTIAGFAPLIAGGDVDVLAAQRAILLGDDWMGHPVLRHPLPPTVSPSHPEFRRRERWRGPVSPWMVLALVWAATRDGAWDLRAVLRDAALEMLGDHSFAEFYEPITGEPIGPHEHSWTASVTLDLLG</sequence>
<reference evidence="2 3" key="1">
    <citation type="submission" date="2016-11" db="EMBL/GenBank/DDBJ databases">
        <authorList>
            <person name="Jaros S."/>
            <person name="Januszkiewicz K."/>
            <person name="Wedrychowicz H."/>
        </authorList>
    </citation>
    <scope>NUCLEOTIDE SEQUENCE [LARGE SCALE GENOMIC DNA]</scope>
    <source>
        <strain evidence="2 3">DSM 43832</strain>
    </source>
</reference>
<dbReference type="EMBL" id="FRAP01000009">
    <property type="protein sequence ID" value="SHK65191.1"/>
    <property type="molecule type" value="Genomic_DNA"/>
</dbReference>
<dbReference type="Proteomes" id="UP000184363">
    <property type="component" value="Unassembled WGS sequence"/>
</dbReference>
<name>A0A1M6U7N9_PSETH</name>
<feature type="domain" description="Mannosylglycerate hydrolase MGH1-like glycoside hydrolase" evidence="1">
    <location>
        <begin position="36"/>
        <end position="413"/>
    </location>
</feature>
<keyword evidence="3" id="KW-1185">Reference proteome</keyword>
<organism evidence="2 3">
    <name type="scientific">Pseudonocardia thermophila</name>
    <dbReference type="NCBI Taxonomy" id="1848"/>
    <lineage>
        <taxon>Bacteria</taxon>
        <taxon>Bacillati</taxon>
        <taxon>Actinomycetota</taxon>
        <taxon>Actinomycetes</taxon>
        <taxon>Pseudonocardiales</taxon>
        <taxon>Pseudonocardiaceae</taxon>
        <taxon>Pseudonocardia</taxon>
    </lineage>
</organism>
<gene>
    <name evidence="2" type="ORF">SAMN05443637_109190</name>
</gene>
<dbReference type="RefSeq" id="WP_073457484.1">
    <property type="nucleotide sequence ID" value="NZ_FRAP01000009.1"/>
</dbReference>
<accession>A0A1M6U7N9</accession>
<protein>
    <recommendedName>
        <fullName evidence="1">Mannosylglycerate hydrolase MGH1-like glycoside hydrolase domain-containing protein</fullName>
    </recommendedName>
</protein>
<dbReference type="SUPFAM" id="SSF48208">
    <property type="entry name" value="Six-hairpin glycosidases"/>
    <property type="match status" value="1"/>
</dbReference>
<evidence type="ECO:0000259" key="1">
    <source>
        <dbReference type="Pfam" id="PF22422"/>
    </source>
</evidence>
<dbReference type="OrthoDB" id="9781878at2"/>
<dbReference type="AlphaFoldDB" id="A0A1M6U7N9"/>
<dbReference type="GO" id="GO:0005975">
    <property type="term" value="P:carbohydrate metabolic process"/>
    <property type="evidence" value="ECO:0007669"/>
    <property type="project" value="InterPro"/>
</dbReference>
<dbReference type="STRING" id="1848.SAMN05443637_109190"/>
<evidence type="ECO:0000313" key="3">
    <source>
        <dbReference type="Proteomes" id="UP000184363"/>
    </source>
</evidence>
<proteinExistence type="predicted"/>